<evidence type="ECO:0000256" key="1">
    <source>
        <dbReference type="SAM" id="Phobius"/>
    </source>
</evidence>
<feature type="non-terminal residue" evidence="2">
    <location>
        <position position="110"/>
    </location>
</feature>
<proteinExistence type="predicted"/>
<comment type="caution">
    <text evidence="2">The sequence shown here is derived from an EMBL/GenBank/DDBJ whole genome shotgun (WGS) entry which is preliminary data.</text>
</comment>
<accession>A0AAQ4DE47</accession>
<gene>
    <name evidence="2" type="ORF">V5799_027996</name>
</gene>
<keyword evidence="1" id="KW-0812">Transmembrane</keyword>
<reference evidence="2 3" key="1">
    <citation type="journal article" date="2023" name="Arcadia Sci">
        <title>De novo assembly of a long-read Amblyomma americanum tick genome.</title>
        <authorList>
            <person name="Chou S."/>
            <person name="Poskanzer K.E."/>
            <person name="Rollins M."/>
            <person name="Thuy-Boun P.S."/>
        </authorList>
    </citation>
    <scope>NUCLEOTIDE SEQUENCE [LARGE SCALE GENOMIC DNA]</scope>
    <source>
        <strain evidence="2">F_SG_1</strain>
        <tissue evidence="2">Salivary glands</tissue>
    </source>
</reference>
<evidence type="ECO:0000313" key="3">
    <source>
        <dbReference type="Proteomes" id="UP001321473"/>
    </source>
</evidence>
<protein>
    <submittedName>
        <fullName evidence="2">Uncharacterized protein</fullName>
    </submittedName>
</protein>
<dbReference type="AlphaFoldDB" id="A0AAQ4DE47"/>
<sequence>MIFRNACVTGEIAEKMHFFYFLVYRYGVCVPSTCSREDVETIAASLVKSAEFEVKVSNCEVKDENAKLNPDQTAIVTLVCILTVIALASTGVDLVKKAMRQPDKKETEAE</sequence>
<evidence type="ECO:0000313" key="2">
    <source>
        <dbReference type="EMBL" id="KAK8760737.1"/>
    </source>
</evidence>
<keyword evidence="1" id="KW-0472">Membrane</keyword>
<dbReference type="Proteomes" id="UP001321473">
    <property type="component" value="Unassembled WGS sequence"/>
</dbReference>
<feature type="transmembrane region" description="Helical" evidence="1">
    <location>
        <begin position="74"/>
        <end position="95"/>
    </location>
</feature>
<keyword evidence="1" id="KW-1133">Transmembrane helix</keyword>
<keyword evidence="3" id="KW-1185">Reference proteome</keyword>
<organism evidence="2 3">
    <name type="scientific">Amblyomma americanum</name>
    <name type="common">Lone star tick</name>
    <dbReference type="NCBI Taxonomy" id="6943"/>
    <lineage>
        <taxon>Eukaryota</taxon>
        <taxon>Metazoa</taxon>
        <taxon>Ecdysozoa</taxon>
        <taxon>Arthropoda</taxon>
        <taxon>Chelicerata</taxon>
        <taxon>Arachnida</taxon>
        <taxon>Acari</taxon>
        <taxon>Parasitiformes</taxon>
        <taxon>Ixodida</taxon>
        <taxon>Ixodoidea</taxon>
        <taxon>Ixodidae</taxon>
        <taxon>Amblyomminae</taxon>
        <taxon>Amblyomma</taxon>
    </lineage>
</organism>
<dbReference type="EMBL" id="JARKHS020031986">
    <property type="protein sequence ID" value="KAK8760737.1"/>
    <property type="molecule type" value="Genomic_DNA"/>
</dbReference>
<name>A0AAQ4DE47_AMBAM</name>